<evidence type="ECO:0000313" key="3">
    <source>
        <dbReference type="Proteomes" id="UP001313282"/>
    </source>
</evidence>
<name>A0AAN8RLN1_9PEZI</name>
<dbReference type="Proteomes" id="UP001313282">
    <property type="component" value="Unassembled WGS sequence"/>
</dbReference>
<evidence type="ECO:0000313" key="2">
    <source>
        <dbReference type="EMBL" id="KAK6336958.1"/>
    </source>
</evidence>
<feature type="compositionally biased region" description="Polar residues" evidence="1">
    <location>
        <begin position="600"/>
        <end position="610"/>
    </location>
</feature>
<feature type="compositionally biased region" description="Low complexity" evidence="1">
    <location>
        <begin position="36"/>
        <end position="51"/>
    </location>
</feature>
<feature type="region of interest" description="Disordered" evidence="1">
    <location>
        <begin position="587"/>
        <end position="637"/>
    </location>
</feature>
<feature type="region of interest" description="Disordered" evidence="1">
    <location>
        <begin position="26"/>
        <end position="163"/>
    </location>
</feature>
<feature type="compositionally biased region" description="Polar residues" evidence="1">
    <location>
        <begin position="1"/>
        <end position="15"/>
    </location>
</feature>
<feature type="compositionally biased region" description="Low complexity" evidence="1">
    <location>
        <begin position="616"/>
        <end position="627"/>
    </location>
</feature>
<feature type="compositionally biased region" description="Low complexity" evidence="1">
    <location>
        <begin position="118"/>
        <end position="128"/>
    </location>
</feature>
<comment type="caution">
    <text evidence="2">The sequence shown here is derived from an EMBL/GenBank/DDBJ whole genome shotgun (WGS) entry which is preliminary data.</text>
</comment>
<protein>
    <submittedName>
        <fullName evidence="2">Uncharacterized protein</fullName>
    </submittedName>
</protein>
<proteinExistence type="predicted"/>
<accession>A0AAN8RLN1</accession>
<keyword evidence="3" id="KW-1185">Reference proteome</keyword>
<dbReference type="AlphaFoldDB" id="A0AAN8RLN1"/>
<sequence length="637" mass="71215">MNNGLDPNQDPNNLNAAILGAPVENVNTGAVDNGFSDLPSDPTDPTDLPDTQTVAIVSNDQVDPDQQAVVGFASGTSGGVPTVEEVATEAAQQRQDLGVGNELVSQQQPPTGSAPVNGQQQSTTGQTQAEVQSPVNPHDDRKNPNLRMSDAPATGAYRTGDATNTKIIPPMEVVQEIYNTYAPRLEEARRRKFPEGYPGPDVVPEEPPADIWADDIYTSIIIRPETWQRFFNQTTQFGYGGTDLVEYVWWACSNIQNYRISLEELMVPLANWARRTDKTLKARVDENWRRLGRIMMYVSNREFQVDGKTTGLNGPGLCDSPGGFLAAPTPEQWKTSKKNRDELKNMFLKKMLDYKELAPREILLTDHLFIDAFSMIVSAQRAMMTWLTDDFTPLIRDINAKCCSKRDLLANINMRPAGLWDRKTMGYKSYWHEKYGKIYRYIPPDFSYWRSWDNKKIERIPEMLETLIYATHATAAGITRGALAFATEVFVDLSGKVWSLGQYAGLPDPDFGYAGGAKYKGAKKAVTFTLSPKFMLGAAERGNTHFMYGEVYPATPPVGIEFWDDAAEMEKNKWRDKELDKLKQDRDLFDREKEAEPETAQLSGLSTGANTPRPAKSGTSKKIGKGTQYRAVKKTIW</sequence>
<organism evidence="2 3">
    <name type="scientific">Orbilia javanica</name>
    <dbReference type="NCBI Taxonomy" id="47235"/>
    <lineage>
        <taxon>Eukaryota</taxon>
        <taxon>Fungi</taxon>
        <taxon>Dikarya</taxon>
        <taxon>Ascomycota</taxon>
        <taxon>Pezizomycotina</taxon>
        <taxon>Orbiliomycetes</taxon>
        <taxon>Orbiliales</taxon>
        <taxon>Orbiliaceae</taxon>
        <taxon>Orbilia</taxon>
    </lineage>
</organism>
<dbReference type="EMBL" id="JAVHNR010000007">
    <property type="protein sequence ID" value="KAK6336958.1"/>
    <property type="molecule type" value="Genomic_DNA"/>
</dbReference>
<reference evidence="2 3" key="1">
    <citation type="submission" date="2019-10" db="EMBL/GenBank/DDBJ databases">
        <authorList>
            <person name="Palmer J.M."/>
        </authorList>
    </citation>
    <scope>NUCLEOTIDE SEQUENCE [LARGE SCALE GENOMIC DNA]</scope>
    <source>
        <strain evidence="2 3">TWF718</strain>
    </source>
</reference>
<gene>
    <name evidence="2" type="ORF">TWF718_009746</name>
</gene>
<feature type="compositionally biased region" description="Polar residues" evidence="1">
    <location>
        <begin position="103"/>
        <end position="117"/>
    </location>
</feature>
<feature type="region of interest" description="Disordered" evidence="1">
    <location>
        <begin position="1"/>
        <end position="20"/>
    </location>
</feature>
<evidence type="ECO:0000256" key="1">
    <source>
        <dbReference type="SAM" id="MobiDB-lite"/>
    </source>
</evidence>
<feature type="compositionally biased region" description="Basic and acidic residues" evidence="1">
    <location>
        <begin position="587"/>
        <end position="596"/>
    </location>
</feature>
<feature type="compositionally biased region" description="Polar residues" evidence="1">
    <location>
        <begin position="52"/>
        <end position="61"/>
    </location>
</feature>